<dbReference type="InterPro" id="IPR050428">
    <property type="entry name" value="TCS_sensor_his_kinase"/>
</dbReference>
<dbReference type="OrthoDB" id="9786919at2"/>
<feature type="domain" description="Histidine kinase" evidence="11">
    <location>
        <begin position="117"/>
        <end position="320"/>
    </location>
</feature>
<reference evidence="12 13" key="2">
    <citation type="journal article" date="2010" name="Stand. Genomic Sci.">
        <title>Complete genome sequence of Nakamurella multipartita type strain (Y-104).</title>
        <authorList>
            <person name="Tice H."/>
            <person name="Mayilraj S."/>
            <person name="Sims D."/>
            <person name="Lapidus A."/>
            <person name="Nolan M."/>
            <person name="Lucas S."/>
            <person name="Glavina Del Rio T."/>
            <person name="Copeland A."/>
            <person name="Cheng J.F."/>
            <person name="Meincke L."/>
            <person name="Bruce D."/>
            <person name="Goodwin L."/>
            <person name="Pitluck S."/>
            <person name="Ivanova N."/>
            <person name="Mavromatis K."/>
            <person name="Ovchinnikova G."/>
            <person name="Pati A."/>
            <person name="Chen A."/>
            <person name="Palaniappan K."/>
            <person name="Land M."/>
            <person name="Hauser L."/>
            <person name="Chang Y.J."/>
            <person name="Jeffries C.D."/>
            <person name="Detter J.C."/>
            <person name="Brettin T."/>
            <person name="Rohde M."/>
            <person name="Goker M."/>
            <person name="Bristow J."/>
            <person name="Eisen J.A."/>
            <person name="Markowitz V."/>
            <person name="Hugenholtz P."/>
            <person name="Kyrpides N.C."/>
            <person name="Klenk H.P."/>
            <person name="Chen F."/>
        </authorList>
    </citation>
    <scope>NUCLEOTIDE SEQUENCE [LARGE SCALE GENOMIC DNA]</scope>
    <source>
        <strain evidence="13">ATCC 700099 / DSM 44233 / CIP 104796 / JCM 9543 / NBRC 105858 / Y-104</strain>
    </source>
</reference>
<dbReference type="InterPro" id="IPR003594">
    <property type="entry name" value="HATPase_dom"/>
</dbReference>
<dbReference type="CDD" id="cd00082">
    <property type="entry name" value="HisKA"/>
    <property type="match status" value="1"/>
</dbReference>
<dbReference type="Gene3D" id="3.30.565.10">
    <property type="entry name" value="Histidine kinase-like ATPase, C-terminal domain"/>
    <property type="match status" value="1"/>
</dbReference>
<keyword evidence="5" id="KW-0808">Transferase</keyword>
<dbReference type="Pfam" id="PF02518">
    <property type="entry name" value="HATPase_c"/>
    <property type="match status" value="1"/>
</dbReference>
<keyword evidence="8 10" id="KW-1133">Transmembrane helix</keyword>
<evidence type="ECO:0000259" key="11">
    <source>
        <dbReference type="PROSITE" id="PS50109"/>
    </source>
</evidence>
<dbReference type="PROSITE" id="PS50109">
    <property type="entry name" value="HIS_KIN"/>
    <property type="match status" value="1"/>
</dbReference>
<comment type="subcellular location">
    <subcellularLocation>
        <location evidence="2">Cell membrane</location>
    </subcellularLocation>
</comment>
<dbReference type="SUPFAM" id="SSF47384">
    <property type="entry name" value="Homodimeric domain of signal transducing histidine kinase"/>
    <property type="match status" value="1"/>
</dbReference>
<evidence type="ECO:0000256" key="3">
    <source>
        <dbReference type="ARBA" id="ARBA00012438"/>
    </source>
</evidence>
<sequence length="320" mass="33047">MTGPHGVERDVDRIAEPGEDRRDRGGAEQPAGRRPARQLTVAVAATVLVAVVLTVGLTLGLSRLWAAETDVPVAPAALLVAGVVGVLVGGLLAVLLARRSVAPLLAVIGRQQRFVADTRQELQTPLTVVYLRAQLIARRTPPDDPALPAIRQLLADSRVLGEIADDLAAGARLGPEPGAAESVDVRELLQEVAMSMSVLADEQDATVVVTIPVQARVNGSRAALRRALIALVNRALANAARGGFIDLAAVVTDEVVVLSVTDDGQGLDGEPAPPPAGRAERPTTGLDLVRAVAVAHGGALRLGPGPAGGIRAEIELPAPR</sequence>
<dbReference type="RefSeq" id="WP_015750366.1">
    <property type="nucleotide sequence ID" value="NC_013235.1"/>
</dbReference>
<evidence type="ECO:0000313" key="12">
    <source>
        <dbReference type="EMBL" id="ACV81562.1"/>
    </source>
</evidence>
<dbReference type="eggNOG" id="COG4251">
    <property type="taxonomic scope" value="Bacteria"/>
</dbReference>
<evidence type="ECO:0000256" key="7">
    <source>
        <dbReference type="ARBA" id="ARBA00022777"/>
    </source>
</evidence>
<keyword evidence="7 12" id="KW-0418">Kinase</keyword>
<dbReference type="STRING" id="479431.Namu_5296"/>
<feature type="compositionally biased region" description="Basic and acidic residues" evidence="9">
    <location>
        <begin position="1"/>
        <end position="26"/>
    </location>
</feature>
<dbReference type="SUPFAM" id="SSF55874">
    <property type="entry name" value="ATPase domain of HSP90 chaperone/DNA topoisomerase II/histidine kinase"/>
    <property type="match status" value="1"/>
</dbReference>
<dbReference type="InterPro" id="IPR036890">
    <property type="entry name" value="HATPase_C_sf"/>
</dbReference>
<dbReference type="Proteomes" id="UP000002218">
    <property type="component" value="Chromosome"/>
</dbReference>
<keyword evidence="10" id="KW-0472">Membrane</keyword>
<evidence type="ECO:0000256" key="6">
    <source>
        <dbReference type="ARBA" id="ARBA00022692"/>
    </source>
</evidence>
<evidence type="ECO:0000256" key="9">
    <source>
        <dbReference type="SAM" id="MobiDB-lite"/>
    </source>
</evidence>
<evidence type="ECO:0000256" key="2">
    <source>
        <dbReference type="ARBA" id="ARBA00004236"/>
    </source>
</evidence>
<evidence type="ECO:0000256" key="5">
    <source>
        <dbReference type="ARBA" id="ARBA00022679"/>
    </source>
</evidence>
<dbReference type="EC" id="2.7.13.3" evidence="3"/>
<gene>
    <name evidence="12" type="ordered locus">Namu_5296</name>
</gene>
<feature type="transmembrane region" description="Helical" evidence="10">
    <location>
        <begin position="39"/>
        <end position="61"/>
    </location>
</feature>
<dbReference type="InterPro" id="IPR003661">
    <property type="entry name" value="HisK_dim/P_dom"/>
</dbReference>
<dbReference type="InterPro" id="IPR005467">
    <property type="entry name" value="His_kinase_dom"/>
</dbReference>
<keyword evidence="4" id="KW-0597">Phosphoprotein</keyword>
<dbReference type="GO" id="GO:0005886">
    <property type="term" value="C:plasma membrane"/>
    <property type="evidence" value="ECO:0007669"/>
    <property type="project" value="UniProtKB-SubCell"/>
</dbReference>
<evidence type="ECO:0000256" key="4">
    <source>
        <dbReference type="ARBA" id="ARBA00022553"/>
    </source>
</evidence>
<dbReference type="SMART" id="SM00388">
    <property type="entry name" value="HisKA"/>
    <property type="match status" value="1"/>
</dbReference>
<dbReference type="PANTHER" id="PTHR45436:SF5">
    <property type="entry name" value="SENSOR HISTIDINE KINASE TRCS"/>
    <property type="match status" value="1"/>
</dbReference>
<dbReference type="EMBL" id="CP001737">
    <property type="protein sequence ID" value="ACV81562.1"/>
    <property type="molecule type" value="Genomic_DNA"/>
</dbReference>
<proteinExistence type="predicted"/>
<evidence type="ECO:0000256" key="8">
    <source>
        <dbReference type="ARBA" id="ARBA00022989"/>
    </source>
</evidence>
<protein>
    <recommendedName>
        <fullName evidence="3">histidine kinase</fullName>
        <ecNumber evidence="3">2.7.13.3</ecNumber>
    </recommendedName>
</protein>
<comment type="catalytic activity">
    <reaction evidence="1">
        <text>ATP + protein L-histidine = ADP + protein N-phospho-L-histidine.</text>
        <dbReference type="EC" id="2.7.13.3"/>
    </reaction>
</comment>
<evidence type="ECO:0000256" key="10">
    <source>
        <dbReference type="SAM" id="Phobius"/>
    </source>
</evidence>
<dbReference type="InterPro" id="IPR036097">
    <property type="entry name" value="HisK_dim/P_sf"/>
</dbReference>
<feature type="transmembrane region" description="Helical" evidence="10">
    <location>
        <begin position="73"/>
        <end position="96"/>
    </location>
</feature>
<dbReference type="HOGENOM" id="CLU_000445_89_30_11"/>
<dbReference type="KEGG" id="nml:Namu_5296"/>
<accession>C8XD72</accession>
<dbReference type="GO" id="GO:0000155">
    <property type="term" value="F:phosphorelay sensor kinase activity"/>
    <property type="evidence" value="ECO:0007669"/>
    <property type="project" value="InterPro"/>
</dbReference>
<reference evidence="13" key="1">
    <citation type="submission" date="2009-09" db="EMBL/GenBank/DDBJ databases">
        <title>The complete genome of Nakamurella multipartita DSM 44233.</title>
        <authorList>
            <consortium name="US DOE Joint Genome Institute (JGI-PGF)"/>
            <person name="Lucas S."/>
            <person name="Copeland A."/>
            <person name="Lapidus A."/>
            <person name="Glavina del Rio T."/>
            <person name="Dalin E."/>
            <person name="Tice H."/>
            <person name="Bruce D."/>
            <person name="Goodwin L."/>
            <person name="Pitluck S."/>
            <person name="Kyrpides N."/>
            <person name="Mavromatis K."/>
            <person name="Ivanova N."/>
            <person name="Ovchinnikova G."/>
            <person name="Sims D."/>
            <person name="Meincke L."/>
            <person name="Brettin T."/>
            <person name="Detter J.C."/>
            <person name="Han C."/>
            <person name="Larimer F."/>
            <person name="Land M."/>
            <person name="Hauser L."/>
            <person name="Markowitz V."/>
            <person name="Cheng J.-F."/>
            <person name="Hugenholtz P."/>
            <person name="Woyke T."/>
            <person name="Wu D."/>
            <person name="Klenk H.-P."/>
            <person name="Eisen J.A."/>
        </authorList>
    </citation>
    <scope>NUCLEOTIDE SEQUENCE [LARGE SCALE GENOMIC DNA]</scope>
    <source>
        <strain evidence="13">ATCC 700099 / DSM 44233 / CIP 104796 / JCM 9543 / NBRC 105858 / Y-104</strain>
    </source>
</reference>
<dbReference type="PANTHER" id="PTHR45436">
    <property type="entry name" value="SENSOR HISTIDINE KINASE YKOH"/>
    <property type="match status" value="1"/>
</dbReference>
<evidence type="ECO:0000313" key="13">
    <source>
        <dbReference type="Proteomes" id="UP000002218"/>
    </source>
</evidence>
<dbReference type="AlphaFoldDB" id="C8XD72"/>
<keyword evidence="13" id="KW-1185">Reference proteome</keyword>
<feature type="region of interest" description="Disordered" evidence="9">
    <location>
        <begin position="262"/>
        <end position="281"/>
    </location>
</feature>
<feature type="region of interest" description="Disordered" evidence="9">
    <location>
        <begin position="1"/>
        <end position="33"/>
    </location>
</feature>
<dbReference type="InParanoid" id="C8XD72"/>
<name>C8XD72_NAKMY</name>
<evidence type="ECO:0000256" key="1">
    <source>
        <dbReference type="ARBA" id="ARBA00000085"/>
    </source>
</evidence>
<organism evidence="12 13">
    <name type="scientific">Nakamurella multipartita (strain ATCC 700099 / DSM 44233 / CIP 104796 / JCM 9543 / NBRC 105858 / Y-104)</name>
    <name type="common">Microsphaera multipartita</name>
    <dbReference type="NCBI Taxonomy" id="479431"/>
    <lineage>
        <taxon>Bacteria</taxon>
        <taxon>Bacillati</taxon>
        <taxon>Actinomycetota</taxon>
        <taxon>Actinomycetes</taxon>
        <taxon>Nakamurellales</taxon>
        <taxon>Nakamurellaceae</taxon>
        <taxon>Nakamurella</taxon>
    </lineage>
</organism>
<keyword evidence="6 10" id="KW-0812">Transmembrane</keyword>